<reference evidence="3 4" key="1">
    <citation type="submission" date="2014-04" db="EMBL/GenBank/DDBJ databases">
        <authorList>
            <consortium name="International Citrus Genome Consortium"/>
            <person name="Gmitter F."/>
            <person name="Chen C."/>
            <person name="Farmerie W."/>
            <person name="Harkins T."/>
            <person name="Desany B."/>
            <person name="Mohiuddin M."/>
            <person name="Kodira C."/>
            <person name="Borodovsky M."/>
            <person name="Lomsadze A."/>
            <person name="Burns P."/>
            <person name="Jenkins J."/>
            <person name="Prochnik S."/>
            <person name="Shu S."/>
            <person name="Chapman J."/>
            <person name="Pitluck S."/>
            <person name="Schmutz J."/>
            <person name="Rokhsar D."/>
        </authorList>
    </citation>
    <scope>NUCLEOTIDE SEQUENCE</scope>
</reference>
<dbReference type="Pfam" id="PF07944">
    <property type="entry name" value="Beta-AFase-like_GH127_cat"/>
    <property type="match status" value="1"/>
</dbReference>
<evidence type="ECO:0000256" key="1">
    <source>
        <dbReference type="SAM" id="SignalP"/>
    </source>
</evidence>
<keyword evidence="1" id="KW-0732">Signal</keyword>
<feature type="chain" id="PRO_5001640398" description="Non-reducing end beta-L-arabinofuranosidase-like GH127 catalytic domain-containing protein" evidence="1">
    <location>
        <begin position="21"/>
        <end position="587"/>
    </location>
</feature>
<dbReference type="AlphaFoldDB" id="A0A067FN23"/>
<sequence>MKNFVFKVLVLFLSCWVALCKECTNSFPQLASHTFRYELLSSKNETWKKEVYSHYHLTPTDDSAWSNLLPRKMLSETDEFSWTMIYRKMKNPDGFKLAGDFLKEVSLHDVKLDPSSLHWRAQQTNLEYLLMLDVDSLVWSFQKTAGSPTAGKAYEGWEDPTCELRGHFVGHYLSASAHMWASTHNVTLKEKMTAVVSALSECQNKMGSGYLSAFPSEQFDRFEALKPVWAPYYTIHKILAGLLDQYTFADNTQALKMTKWMVEYFYNRVQNVITKYSVERHWNSLNEETGGMNDVLYRLYTITQDPKHLLLAHLFDKPCFLGLLAVQADDISGFHANTHIPVVIGSQMRYEVTGDPLYKVTGTFFMDIVNASHGYATGGTSAGEFWSDPKRLASTLGTENEESCTTYNMLKVSRHLFRWTKEMVYADYYERALTNGVLSIQRGTEPGVMIYMLPLGRGDSKAKSYHGWGTRFSSFWCCYGTGIESFSKLGDSIYFEEEGNVPGLYIIQYISSSLDWKSGNIVLNQKVDPVVSWDPYLRMTHTFSSKQVLSAFTPESILQYLVLDKYYLIVSDGLGYDFGHLRDTKQI</sequence>
<dbReference type="PANTHER" id="PTHR31151:SF0">
    <property type="entry name" value="PROLINE-TRNA LIGASE (DUF1680)"/>
    <property type="match status" value="1"/>
</dbReference>
<dbReference type="Proteomes" id="UP000027120">
    <property type="component" value="Unassembled WGS sequence"/>
</dbReference>
<protein>
    <recommendedName>
        <fullName evidence="2">Non-reducing end beta-L-arabinofuranosidase-like GH127 catalytic domain-containing protein</fullName>
    </recommendedName>
</protein>
<dbReference type="GO" id="GO:0005975">
    <property type="term" value="P:carbohydrate metabolic process"/>
    <property type="evidence" value="ECO:0007669"/>
    <property type="project" value="InterPro"/>
</dbReference>
<evidence type="ECO:0000313" key="4">
    <source>
        <dbReference type="Proteomes" id="UP000027120"/>
    </source>
</evidence>
<dbReference type="SMR" id="A0A067FN23"/>
<feature type="signal peptide" evidence="1">
    <location>
        <begin position="1"/>
        <end position="20"/>
    </location>
</feature>
<organism evidence="3 4">
    <name type="scientific">Citrus sinensis</name>
    <name type="common">Sweet orange</name>
    <name type="synonym">Citrus aurantium var. sinensis</name>
    <dbReference type="NCBI Taxonomy" id="2711"/>
    <lineage>
        <taxon>Eukaryota</taxon>
        <taxon>Viridiplantae</taxon>
        <taxon>Streptophyta</taxon>
        <taxon>Embryophyta</taxon>
        <taxon>Tracheophyta</taxon>
        <taxon>Spermatophyta</taxon>
        <taxon>Magnoliopsida</taxon>
        <taxon>eudicotyledons</taxon>
        <taxon>Gunneridae</taxon>
        <taxon>Pentapetalae</taxon>
        <taxon>rosids</taxon>
        <taxon>malvids</taxon>
        <taxon>Sapindales</taxon>
        <taxon>Rutaceae</taxon>
        <taxon>Aurantioideae</taxon>
        <taxon>Citrus</taxon>
    </lineage>
</organism>
<evidence type="ECO:0000259" key="2">
    <source>
        <dbReference type="Pfam" id="PF07944"/>
    </source>
</evidence>
<evidence type="ECO:0000313" key="3">
    <source>
        <dbReference type="EMBL" id="KDO64827.1"/>
    </source>
</evidence>
<dbReference type="SUPFAM" id="SSF48208">
    <property type="entry name" value="Six-hairpin glycosidases"/>
    <property type="match status" value="1"/>
</dbReference>
<name>A0A067FN23_CITSI</name>
<gene>
    <name evidence="3" type="ORF">CISIN_1g002978mg</name>
</gene>
<dbReference type="EMBL" id="KK784905">
    <property type="protein sequence ID" value="KDO64827.1"/>
    <property type="molecule type" value="Genomic_DNA"/>
</dbReference>
<accession>A0A067FN23</accession>
<dbReference type="InterPro" id="IPR008928">
    <property type="entry name" value="6-hairpin_glycosidase_sf"/>
</dbReference>
<feature type="domain" description="Non-reducing end beta-L-arabinofuranosidase-like GH127 catalytic" evidence="2">
    <location>
        <begin position="109"/>
        <end position="491"/>
    </location>
</feature>
<proteinExistence type="predicted"/>
<keyword evidence="4" id="KW-1185">Reference proteome</keyword>
<dbReference type="InterPro" id="IPR012878">
    <property type="entry name" value="Beta-AFase-like_GH127_cat"/>
</dbReference>
<dbReference type="PANTHER" id="PTHR31151">
    <property type="entry name" value="PROLINE-TRNA LIGASE (DUF1680)"/>
    <property type="match status" value="1"/>
</dbReference>